<dbReference type="PATRIC" id="fig|454.4.peg.1014"/>
<keyword evidence="9 12" id="KW-0472">Membrane</keyword>
<comment type="similarity">
    <text evidence="2 12">Belongs to the CorA metal ion transporter (MIT) (TC 1.A.35) family.</text>
</comment>
<gene>
    <name evidence="12 13" type="primary">corA</name>
    <name evidence="13" type="ORF">Lisr_0945</name>
</gene>
<evidence type="ECO:0000313" key="13">
    <source>
        <dbReference type="EMBL" id="KTD27914.1"/>
    </source>
</evidence>
<organism evidence="13 14">
    <name type="scientific">Legionella israelensis</name>
    <dbReference type="NCBI Taxonomy" id="454"/>
    <lineage>
        <taxon>Bacteria</taxon>
        <taxon>Pseudomonadati</taxon>
        <taxon>Pseudomonadota</taxon>
        <taxon>Gammaproteobacteria</taxon>
        <taxon>Legionellales</taxon>
        <taxon>Legionellaceae</taxon>
        <taxon>Legionella</taxon>
    </lineage>
</organism>
<dbReference type="InterPro" id="IPR045861">
    <property type="entry name" value="CorA_cytoplasmic_dom"/>
</dbReference>
<dbReference type="CDD" id="cd12828">
    <property type="entry name" value="TmCorA-like_1"/>
    <property type="match status" value="1"/>
</dbReference>
<dbReference type="SUPFAM" id="SSF143865">
    <property type="entry name" value="CorA soluble domain-like"/>
    <property type="match status" value="1"/>
</dbReference>
<dbReference type="PANTHER" id="PTHR46494:SF1">
    <property type="entry name" value="CORA FAMILY METAL ION TRANSPORTER (EUROFUNG)"/>
    <property type="match status" value="1"/>
</dbReference>
<evidence type="ECO:0000256" key="7">
    <source>
        <dbReference type="ARBA" id="ARBA00022989"/>
    </source>
</evidence>
<dbReference type="Gene3D" id="3.30.460.20">
    <property type="entry name" value="CorA soluble domain-like"/>
    <property type="match status" value="1"/>
</dbReference>
<protein>
    <recommendedName>
        <fullName evidence="12">Magnesium transport protein CorA</fullName>
    </recommendedName>
</protein>
<dbReference type="RefSeq" id="WP_223168258.1">
    <property type="nucleotide sequence ID" value="NZ_CAAAJA010000006.1"/>
</dbReference>
<dbReference type="EMBL" id="LNYH01000044">
    <property type="protein sequence ID" value="KTD27914.1"/>
    <property type="molecule type" value="Genomic_DNA"/>
</dbReference>
<evidence type="ECO:0000256" key="12">
    <source>
        <dbReference type="RuleBase" id="RU362010"/>
    </source>
</evidence>
<comment type="subcellular location">
    <subcellularLocation>
        <location evidence="1">Cell membrane</location>
        <topology evidence="1">Multi-pass membrane protein</topology>
    </subcellularLocation>
    <subcellularLocation>
        <location evidence="12">Membrane</location>
        <topology evidence="12">Multi-pass membrane protein</topology>
    </subcellularLocation>
</comment>
<keyword evidence="4 12" id="KW-1003">Cell membrane</keyword>
<comment type="catalytic activity">
    <reaction evidence="10">
        <text>Mg(2+)(in) = Mg(2+)(out)</text>
        <dbReference type="Rhea" id="RHEA:29827"/>
        <dbReference type="ChEBI" id="CHEBI:18420"/>
    </reaction>
</comment>
<dbReference type="Pfam" id="PF01544">
    <property type="entry name" value="CorA"/>
    <property type="match status" value="1"/>
</dbReference>
<evidence type="ECO:0000256" key="2">
    <source>
        <dbReference type="ARBA" id="ARBA00009765"/>
    </source>
</evidence>
<keyword evidence="14" id="KW-1185">Reference proteome</keyword>
<dbReference type="GO" id="GO:0015095">
    <property type="term" value="F:magnesium ion transmembrane transporter activity"/>
    <property type="evidence" value="ECO:0007669"/>
    <property type="project" value="UniProtKB-UniRule"/>
</dbReference>
<keyword evidence="6 12" id="KW-0460">Magnesium</keyword>
<evidence type="ECO:0000256" key="11">
    <source>
        <dbReference type="ARBA" id="ARBA00045497"/>
    </source>
</evidence>
<keyword evidence="8 12" id="KW-0406">Ion transport</keyword>
<dbReference type="InterPro" id="IPR045863">
    <property type="entry name" value="CorA_TM1_TM2"/>
</dbReference>
<dbReference type="InterPro" id="IPR002523">
    <property type="entry name" value="MgTranspt_CorA/ZnTranspt_ZntB"/>
</dbReference>
<evidence type="ECO:0000256" key="4">
    <source>
        <dbReference type="ARBA" id="ARBA00022475"/>
    </source>
</evidence>
<feature type="transmembrane region" description="Helical" evidence="12">
    <location>
        <begin position="296"/>
        <end position="316"/>
    </location>
</feature>
<dbReference type="AlphaFoldDB" id="A0A0W0W6G3"/>
<dbReference type="GO" id="GO:0015087">
    <property type="term" value="F:cobalt ion transmembrane transporter activity"/>
    <property type="evidence" value="ECO:0007669"/>
    <property type="project" value="UniProtKB-UniRule"/>
</dbReference>
<dbReference type="FunFam" id="1.20.58.340:FF:000004">
    <property type="entry name" value="Magnesium transport protein CorA"/>
    <property type="match status" value="1"/>
</dbReference>
<evidence type="ECO:0000256" key="9">
    <source>
        <dbReference type="ARBA" id="ARBA00023136"/>
    </source>
</evidence>
<proteinExistence type="inferred from homology"/>
<keyword evidence="7 12" id="KW-1133">Transmembrane helix</keyword>
<dbReference type="GO" id="GO:0000287">
    <property type="term" value="F:magnesium ion binding"/>
    <property type="evidence" value="ECO:0007669"/>
    <property type="project" value="TreeGrafter"/>
</dbReference>
<evidence type="ECO:0000256" key="8">
    <source>
        <dbReference type="ARBA" id="ARBA00023065"/>
    </source>
</evidence>
<evidence type="ECO:0000313" key="14">
    <source>
        <dbReference type="Proteomes" id="UP000054761"/>
    </source>
</evidence>
<dbReference type="GO" id="GO:0005886">
    <property type="term" value="C:plasma membrane"/>
    <property type="evidence" value="ECO:0007669"/>
    <property type="project" value="UniProtKB-SubCell"/>
</dbReference>
<evidence type="ECO:0000256" key="1">
    <source>
        <dbReference type="ARBA" id="ARBA00004651"/>
    </source>
</evidence>
<evidence type="ECO:0000256" key="10">
    <source>
        <dbReference type="ARBA" id="ARBA00034269"/>
    </source>
</evidence>
<name>A0A0W0W6G3_9GAMM</name>
<accession>A0A0W0W6G3</accession>
<dbReference type="SUPFAM" id="SSF144083">
    <property type="entry name" value="Magnesium transport protein CorA, transmembrane region"/>
    <property type="match status" value="1"/>
</dbReference>
<evidence type="ECO:0000256" key="5">
    <source>
        <dbReference type="ARBA" id="ARBA00022692"/>
    </source>
</evidence>
<dbReference type="InterPro" id="IPR004488">
    <property type="entry name" value="Mg/Co-transport_prot_CorA"/>
</dbReference>
<evidence type="ECO:0000256" key="6">
    <source>
        <dbReference type="ARBA" id="ARBA00022842"/>
    </source>
</evidence>
<comment type="function">
    <text evidence="11">Mediates influx of magnesium ions. Alternates between open and closed states. Activated by low cytoplasmic Mg(2+) levels. Inactive when cytoplasmic Mg(2+) levels are high.</text>
</comment>
<evidence type="ECO:0000256" key="3">
    <source>
        <dbReference type="ARBA" id="ARBA00022448"/>
    </source>
</evidence>
<dbReference type="Proteomes" id="UP000054761">
    <property type="component" value="Unassembled WGS sequence"/>
</dbReference>
<keyword evidence="3 12" id="KW-0813">Transport</keyword>
<dbReference type="GO" id="GO:0050897">
    <property type="term" value="F:cobalt ion binding"/>
    <property type="evidence" value="ECO:0007669"/>
    <property type="project" value="TreeGrafter"/>
</dbReference>
<dbReference type="NCBIfam" id="TIGR00383">
    <property type="entry name" value="corA"/>
    <property type="match status" value="1"/>
</dbReference>
<dbReference type="PANTHER" id="PTHR46494">
    <property type="entry name" value="CORA FAMILY METAL ION TRANSPORTER (EUROFUNG)"/>
    <property type="match status" value="1"/>
</dbReference>
<comment type="caution">
    <text evidence="13">The sequence shown here is derived from an EMBL/GenBank/DDBJ whole genome shotgun (WGS) entry which is preliminary data.</text>
</comment>
<keyword evidence="5 12" id="KW-0812">Transmembrane</keyword>
<feature type="transmembrane region" description="Helical" evidence="12">
    <location>
        <begin position="328"/>
        <end position="348"/>
    </location>
</feature>
<dbReference type="Gene3D" id="1.20.58.340">
    <property type="entry name" value="Magnesium transport protein CorA, transmembrane region"/>
    <property type="match status" value="2"/>
</dbReference>
<sequence>MAEYNRQASAKIGMLPGTAIYVGKEPPQSTRILTHIYDSQSYQVLEGFQSNDIQKALKSGNNVWVDIIGLADSTQINDLCLEFSIHPLIIEDLLNTHQRPKLDIFEEYLFIVFKLLDNPPHKPSYNSEQFSMVLKSNLLLTVRETEDYSLHDLYKSLALKQSIIREHGTDYLAYLIMDNIIDDYFNFVEETALSLEKMEDLLIKDPEAIKLDMLYTIKRRTLTLRKTIAPIKDIVHLLLTEQNNWIRKKHHLYYRDLHDHCTRLLEMVDLHRDMTTSMLDIYLSTLNNRMNETMKLLTLFASIFIPLTFIAGIYGMNFEYMPELKLRYAYPVVLIGMAALAFIMLYYFKRKKLL</sequence>
<reference evidence="13 14" key="1">
    <citation type="submission" date="2015-11" db="EMBL/GenBank/DDBJ databases">
        <title>Genomic analysis of 38 Legionella species identifies large and diverse effector repertoires.</title>
        <authorList>
            <person name="Burstein D."/>
            <person name="Amaro F."/>
            <person name="Zusman T."/>
            <person name="Lifshitz Z."/>
            <person name="Cohen O."/>
            <person name="Gilbert J.A."/>
            <person name="Pupko T."/>
            <person name="Shuman H.A."/>
            <person name="Segal G."/>
        </authorList>
    </citation>
    <scope>NUCLEOTIDE SEQUENCE [LARGE SCALE GENOMIC DNA]</scope>
    <source>
        <strain evidence="13 14">Bercovier 4</strain>
    </source>
</reference>